<dbReference type="Proteomes" id="UP000225447">
    <property type="component" value="Segment"/>
</dbReference>
<evidence type="ECO:0000313" key="1">
    <source>
        <dbReference type="EMBL" id="ANB41024.1"/>
    </source>
</evidence>
<keyword evidence="2" id="KW-1185">Reference proteome</keyword>
<dbReference type="EMBL" id="KU599888">
    <property type="protein sequence ID" value="ANB41024.1"/>
    <property type="molecule type" value="Genomic_DNA"/>
</dbReference>
<protein>
    <submittedName>
        <fullName evidence="1">Uncharacterized protein</fullName>
    </submittedName>
</protein>
<dbReference type="KEGG" id="vg:40067833"/>
<proteinExistence type="predicted"/>
<name>A0A1B0WN67_9CAUD</name>
<organism evidence="1 2">
    <name type="scientific">Flavobacterium phage 23T</name>
    <dbReference type="NCBI Taxonomy" id="1814279"/>
    <lineage>
        <taxon>Viruses</taxon>
        <taxon>Duplodnaviria</taxon>
        <taxon>Heunggongvirae</taxon>
        <taxon>Uroviricota</taxon>
        <taxon>Caudoviricetes</taxon>
        <taxon>Duneviridae</taxon>
        <taxon>Unahavirus</taxon>
        <taxon>Unahavirus uv23T</taxon>
    </lineage>
</organism>
<sequence length="88" mass="10260">MLEEAKKEKIDTAIKLQYDALLASLQKAEDLEVDKNKPEILNLLRDEIITRNQYKEGLYLFYTKNNSEIKKATQLLNNTAAYNKILKK</sequence>
<reference evidence="1 2" key="1">
    <citation type="submission" date="2016-01" db="EMBL/GenBank/DDBJ databases">
        <title>Molecular aspects and genomic diversity of bacteriophages-specific to fish pathogen Flavobacterium psychrophilum.</title>
        <authorList>
            <person name="Castillo D."/>
            <person name="Middelboe M."/>
        </authorList>
    </citation>
    <scope>NUCLEOTIDE SEQUENCE [LARGE SCALE GENOMIC DNA]</scope>
</reference>
<dbReference type="RefSeq" id="YP_009592360.1">
    <property type="nucleotide sequence ID" value="NC_041859.1"/>
</dbReference>
<evidence type="ECO:0000313" key="2">
    <source>
        <dbReference type="Proteomes" id="UP000225447"/>
    </source>
</evidence>
<dbReference type="GeneID" id="40067833"/>
<accession>A0A1B0WN67</accession>